<sequence length="204" mass="20939">FDGFYGGYPGFGYGYGFDGVCGEPVVIDVDTYCAPNGFGYGGFYGGFPGYGYGGCGCGCGFDCCEPITEVTTVSCVPVVETFIEPGCGGFYGGYPGYGYGYGFDGFYGGYPGFGYGYGFDGVCGEPVVIDVDTYCAPNGFGYGGFYGGFPGYGYGGCGCGCGFDCCEPITEVTTVSCVPVVETFIEPGCGGFYGGYPGYGYGYG</sequence>
<reference evidence="1" key="1">
    <citation type="submission" date="2015-11" db="EMBL/GenBank/DDBJ databases">
        <title>De novo transcriptome assembly of four potential Pierce s Disease insect vectors from Arizona vineyards.</title>
        <authorList>
            <person name="Tassone E.E."/>
        </authorList>
    </citation>
    <scope>NUCLEOTIDE SEQUENCE</scope>
</reference>
<protein>
    <submittedName>
        <fullName evidence="1">Uncharacterized protein</fullName>
    </submittedName>
</protein>
<feature type="non-terminal residue" evidence="1">
    <location>
        <position position="1"/>
    </location>
</feature>
<dbReference type="EMBL" id="GEBQ01009910">
    <property type="protein sequence ID" value="JAT30067.1"/>
    <property type="molecule type" value="Transcribed_RNA"/>
</dbReference>
<dbReference type="AlphaFoldDB" id="A0A1B6M2C5"/>
<organism evidence="1">
    <name type="scientific">Graphocephala atropunctata</name>
    <dbReference type="NCBI Taxonomy" id="36148"/>
    <lineage>
        <taxon>Eukaryota</taxon>
        <taxon>Metazoa</taxon>
        <taxon>Ecdysozoa</taxon>
        <taxon>Arthropoda</taxon>
        <taxon>Hexapoda</taxon>
        <taxon>Insecta</taxon>
        <taxon>Pterygota</taxon>
        <taxon>Neoptera</taxon>
        <taxon>Paraneoptera</taxon>
        <taxon>Hemiptera</taxon>
        <taxon>Auchenorrhyncha</taxon>
        <taxon>Membracoidea</taxon>
        <taxon>Cicadellidae</taxon>
        <taxon>Cicadellinae</taxon>
        <taxon>Cicadellini</taxon>
        <taxon>Graphocephala</taxon>
    </lineage>
</organism>
<accession>A0A1B6M2C5</accession>
<gene>
    <name evidence="1" type="ORF">g.2589</name>
</gene>
<proteinExistence type="predicted"/>
<feature type="non-terminal residue" evidence="1">
    <location>
        <position position="204"/>
    </location>
</feature>
<name>A0A1B6M2C5_9HEMI</name>
<evidence type="ECO:0000313" key="1">
    <source>
        <dbReference type="EMBL" id="JAT30067.1"/>
    </source>
</evidence>